<keyword evidence="1" id="KW-1015">Disulfide bond</keyword>
<dbReference type="AlphaFoldDB" id="A0AAF3EWD2"/>
<proteinExistence type="predicted"/>
<dbReference type="PROSITE" id="PS51670">
    <property type="entry name" value="SHKT"/>
    <property type="match status" value="2"/>
</dbReference>
<keyword evidence="5" id="KW-1185">Reference proteome</keyword>
<dbReference type="WBParaSite" id="MBELARI_LOCUS18430">
    <property type="protein sequence ID" value="MBELARI_LOCUS18430"/>
    <property type="gene ID" value="MBELARI_LOCUS18430"/>
</dbReference>
<name>A0AAF3EWD2_9BILA</name>
<comment type="caution">
    <text evidence="1">Lacks conserved residue(s) required for the propagation of feature annotation.</text>
</comment>
<evidence type="ECO:0000256" key="2">
    <source>
        <dbReference type="SAM" id="MobiDB-lite"/>
    </source>
</evidence>
<organism evidence="5 6">
    <name type="scientific">Mesorhabditis belari</name>
    <dbReference type="NCBI Taxonomy" id="2138241"/>
    <lineage>
        <taxon>Eukaryota</taxon>
        <taxon>Metazoa</taxon>
        <taxon>Ecdysozoa</taxon>
        <taxon>Nematoda</taxon>
        <taxon>Chromadorea</taxon>
        <taxon>Rhabditida</taxon>
        <taxon>Rhabditina</taxon>
        <taxon>Rhabditomorpha</taxon>
        <taxon>Rhabditoidea</taxon>
        <taxon>Rhabditidae</taxon>
        <taxon>Mesorhabditinae</taxon>
        <taxon>Mesorhabditis</taxon>
    </lineage>
</organism>
<feature type="disulfide bond" evidence="1">
    <location>
        <begin position="224"/>
        <end position="258"/>
    </location>
</feature>
<protein>
    <submittedName>
        <fullName evidence="6">ShKT domain-containing protein</fullName>
    </submittedName>
</protein>
<feature type="region of interest" description="Disordered" evidence="2">
    <location>
        <begin position="67"/>
        <end position="165"/>
    </location>
</feature>
<evidence type="ECO:0000256" key="3">
    <source>
        <dbReference type="SAM" id="SignalP"/>
    </source>
</evidence>
<feature type="disulfide bond" evidence="1">
    <location>
        <begin position="173"/>
        <end position="207"/>
    </location>
</feature>
<evidence type="ECO:0000313" key="6">
    <source>
        <dbReference type="WBParaSite" id="MBELARI_LOCUS18430"/>
    </source>
</evidence>
<evidence type="ECO:0000313" key="5">
    <source>
        <dbReference type="Proteomes" id="UP000887575"/>
    </source>
</evidence>
<keyword evidence="3" id="KW-0732">Signal</keyword>
<accession>A0AAF3EWD2</accession>
<dbReference type="InterPro" id="IPR003582">
    <property type="entry name" value="ShKT_dom"/>
</dbReference>
<sequence>MLRVVVAMFIAYLAVLVVMIRAQTCSAGLPAFVTCDTTTSTCTADTSLICETIDGVLYCCPPVETTTPTTTSTTPTTTTASTSTASTSTASTSTASTSTASTSTASTSTASTSTASTSTASTSTRSTSTASTSTASTSTASTSTRSTSTASTSTSTRSSTTTTKPTTTTTYVCRDNATYCTAQKALCSNTLYKETMNSQCRVTCGACPASAVTAANAATTLSGCADVYTTCASNSGLCKNANYSYLMPIYCKKTCGLC</sequence>
<dbReference type="Gene3D" id="1.10.10.1940">
    <property type="match status" value="2"/>
</dbReference>
<feature type="domain" description="ShKT" evidence="4">
    <location>
        <begin position="224"/>
        <end position="258"/>
    </location>
</feature>
<feature type="signal peptide" evidence="3">
    <location>
        <begin position="1"/>
        <end position="22"/>
    </location>
</feature>
<evidence type="ECO:0000259" key="4">
    <source>
        <dbReference type="PROSITE" id="PS51670"/>
    </source>
</evidence>
<dbReference type="Proteomes" id="UP000887575">
    <property type="component" value="Unassembled WGS sequence"/>
</dbReference>
<dbReference type="Pfam" id="PF01549">
    <property type="entry name" value="ShK"/>
    <property type="match status" value="2"/>
</dbReference>
<dbReference type="SMART" id="SM00254">
    <property type="entry name" value="ShKT"/>
    <property type="match status" value="2"/>
</dbReference>
<feature type="chain" id="PRO_5041899200" evidence="3">
    <location>
        <begin position="23"/>
        <end position="258"/>
    </location>
</feature>
<reference evidence="6" key="1">
    <citation type="submission" date="2024-02" db="UniProtKB">
        <authorList>
            <consortium name="WormBaseParasite"/>
        </authorList>
    </citation>
    <scope>IDENTIFICATION</scope>
</reference>
<evidence type="ECO:0000256" key="1">
    <source>
        <dbReference type="PROSITE-ProRule" id="PRU01005"/>
    </source>
</evidence>
<feature type="domain" description="ShKT" evidence="4">
    <location>
        <begin position="173"/>
        <end position="207"/>
    </location>
</feature>